<reference evidence="3 4" key="2">
    <citation type="journal article" date="2015" name="Eukaryot. Cell">
        <title>Asexual propagation of a virulent clone complex in a human and feline outbreak of sporotrichosis.</title>
        <authorList>
            <person name="Teixeira Mde M."/>
            <person name="Rodrigues A.M."/>
            <person name="Tsui C.K."/>
            <person name="de Almeida L.G."/>
            <person name="Van Diepeningen A.D."/>
            <person name="van den Ende B.G."/>
            <person name="Fernandes G.F."/>
            <person name="Kano R."/>
            <person name="Hamelin R.C."/>
            <person name="Lopes-Bezerra L.M."/>
            <person name="Vasconcelos A.T."/>
            <person name="de Hoog S."/>
            <person name="de Camargo Z.P."/>
            <person name="Felipe M.S."/>
        </authorList>
    </citation>
    <scope>NUCLEOTIDE SEQUENCE [LARGE SCALE GENOMIC DNA]</scope>
    <source>
        <strain evidence="3 4">1099-18</strain>
    </source>
</reference>
<reference evidence="3 4" key="1">
    <citation type="journal article" date="2014" name="BMC Genomics">
        <title>Comparative genomics of the major fungal agents of human and animal Sporotrichosis: Sporothrix schenckii and Sporothrix brasiliensis.</title>
        <authorList>
            <person name="Teixeira M.M."/>
            <person name="de Almeida L.G."/>
            <person name="Kubitschek-Barreira P."/>
            <person name="Alves F.L."/>
            <person name="Kioshima E.S."/>
            <person name="Abadio A.K."/>
            <person name="Fernandes L."/>
            <person name="Derengowski L.S."/>
            <person name="Ferreira K.S."/>
            <person name="Souza R.C."/>
            <person name="Ruiz J.C."/>
            <person name="de Andrade N.C."/>
            <person name="Paes H.C."/>
            <person name="Nicola A.M."/>
            <person name="Albuquerque P."/>
            <person name="Gerber A.L."/>
            <person name="Martins V.P."/>
            <person name="Peconick L.D."/>
            <person name="Neto A.V."/>
            <person name="Chaucanez C.B."/>
            <person name="Silva P.A."/>
            <person name="Cunha O.L."/>
            <person name="de Oliveira F.F."/>
            <person name="dos Santos T.C."/>
            <person name="Barros A.L."/>
            <person name="Soares M.A."/>
            <person name="de Oliveira L.M."/>
            <person name="Marini M.M."/>
            <person name="Villalobos-Duno H."/>
            <person name="Cunha M.M."/>
            <person name="de Hoog S."/>
            <person name="da Silveira J.F."/>
            <person name="Henrissat B."/>
            <person name="Nino-Vega G.A."/>
            <person name="Cisalpino P.S."/>
            <person name="Mora-Montes H.M."/>
            <person name="Almeida S.R."/>
            <person name="Stajich J.E."/>
            <person name="Lopes-Bezerra L.M."/>
            <person name="Vasconcelos A.T."/>
            <person name="Felipe M.S."/>
        </authorList>
    </citation>
    <scope>NUCLEOTIDE SEQUENCE [LARGE SCALE GENOMIC DNA]</scope>
    <source>
        <strain evidence="3 4">1099-18</strain>
    </source>
</reference>
<dbReference type="GeneID" id="27669345"/>
<gene>
    <name evidence="3" type="ORF">SPSK_07405</name>
</gene>
<organism evidence="3 4">
    <name type="scientific">Sporothrix schenckii 1099-18</name>
    <dbReference type="NCBI Taxonomy" id="1397361"/>
    <lineage>
        <taxon>Eukaryota</taxon>
        <taxon>Fungi</taxon>
        <taxon>Dikarya</taxon>
        <taxon>Ascomycota</taxon>
        <taxon>Pezizomycotina</taxon>
        <taxon>Sordariomycetes</taxon>
        <taxon>Sordariomycetidae</taxon>
        <taxon>Ophiostomatales</taxon>
        <taxon>Ophiostomataceae</taxon>
        <taxon>Sporothrix</taxon>
    </lineage>
</organism>
<name>A0A0F2MIN9_SPOSC</name>
<dbReference type="EMBL" id="AXCR01000004">
    <property type="protein sequence ID" value="KJR88036.1"/>
    <property type="molecule type" value="Genomic_DNA"/>
</dbReference>
<feature type="transmembrane region" description="Helical" evidence="2">
    <location>
        <begin position="84"/>
        <end position="102"/>
    </location>
</feature>
<keyword evidence="2" id="KW-0812">Transmembrane</keyword>
<evidence type="ECO:0000256" key="2">
    <source>
        <dbReference type="SAM" id="Phobius"/>
    </source>
</evidence>
<feature type="compositionally biased region" description="Acidic residues" evidence="1">
    <location>
        <begin position="245"/>
        <end position="262"/>
    </location>
</feature>
<evidence type="ECO:0000313" key="4">
    <source>
        <dbReference type="Proteomes" id="UP000033710"/>
    </source>
</evidence>
<feature type="transmembrane region" description="Helical" evidence="2">
    <location>
        <begin position="43"/>
        <end position="64"/>
    </location>
</feature>
<protein>
    <submittedName>
        <fullName evidence="3">Uncharacterized protein</fullName>
    </submittedName>
</protein>
<dbReference type="RefSeq" id="XP_016590712.1">
    <property type="nucleotide sequence ID" value="XM_016734068.1"/>
</dbReference>
<dbReference type="AlphaFoldDB" id="A0A0F2MIN9"/>
<feature type="region of interest" description="Disordered" evidence="1">
    <location>
        <begin position="464"/>
        <end position="507"/>
    </location>
</feature>
<dbReference type="OrthoDB" id="5243382at2759"/>
<comment type="caution">
    <text evidence="3">The sequence shown here is derived from an EMBL/GenBank/DDBJ whole genome shotgun (WGS) entry which is preliminary data.</text>
</comment>
<dbReference type="VEuPathDB" id="FungiDB:SPSK_07405"/>
<accession>A0A0F2MIN9</accession>
<dbReference type="KEGG" id="ssck:SPSK_07405"/>
<evidence type="ECO:0000256" key="1">
    <source>
        <dbReference type="SAM" id="MobiDB-lite"/>
    </source>
</evidence>
<keyword evidence="2" id="KW-0472">Membrane</keyword>
<feature type="transmembrane region" description="Helical" evidence="2">
    <location>
        <begin position="123"/>
        <end position="145"/>
    </location>
</feature>
<sequence>MARDDIDKGASFKYRFKWPLTSWKPSAAAGPITTPPWLPLPKIVMASFGLNLLMILIGLVVSGLELGGTIVVNAKAIGLTESLVMISCIFGLVYMICYMLVSRRPDPFEGSNNRARTPRHTKIIVLGRITIVLWSVSLLASAITLSTRPAAGGSSTTPLQAGLAAAVINCLDMTIVEVVVERTLQPFVLPWITPPIPEGQTSAAKALIDGILGDGISGHPYAASSSGGESGGGALGRIPSRTSSEEEAEEEEDDDDEEEEEPAPPPAPIPSKRKRKARVTIRETSDDPNVSTSTLGPPPSVPSYTNEPFAMPSSGSTLVERQELWSRVDEGAAKPSSIKLPPPPPMHQNSFAPAAGSYILPVPSPMEHFYPPQPTYMSSTAQIPSPGPVPMMTPMPPRPPLSRTSASGFPRYSAAPMANMSHAPPAFGVMGTRPLYEAGRMHSYTAYINSLHGNGTIAEEEQTVDDSGVGGSGSGGSTNGERSDGTRSVPVPMGARPPPPRPIRGRKMFNKAIQDLKASNKREEPIWDDYSTIRVPGSYV</sequence>
<evidence type="ECO:0000313" key="3">
    <source>
        <dbReference type="EMBL" id="KJR88036.1"/>
    </source>
</evidence>
<proteinExistence type="predicted"/>
<dbReference type="Proteomes" id="UP000033710">
    <property type="component" value="Unassembled WGS sequence"/>
</dbReference>
<feature type="region of interest" description="Disordered" evidence="1">
    <location>
        <begin position="221"/>
        <end position="303"/>
    </location>
</feature>
<keyword evidence="2" id="KW-1133">Transmembrane helix</keyword>
<feature type="compositionally biased region" description="Gly residues" evidence="1">
    <location>
        <begin position="468"/>
        <end position="478"/>
    </location>
</feature>